<sequence>MKEFKKHDSFRKVDKVMSVIFLSGTLVFGLSSIIRVFLIKDHSYPPAMNILLIIATVLLLVSAGWCLGRWVNPYGILNKES</sequence>
<reference evidence="2" key="1">
    <citation type="submission" date="2019-08" db="EMBL/GenBank/DDBJ databases">
        <authorList>
            <person name="Kucharzyk K."/>
            <person name="Murdoch R.W."/>
            <person name="Higgins S."/>
            <person name="Loffler F."/>
        </authorList>
    </citation>
    <scope>NUCLEOTIDE SEQUENCE</scope>
</reference>
<keyword evidence="1" id="KW-0812">Transmembrane</keyword>
<evidence type="ECO:0000313" key="2">
    <source>
        <dbReference type="EMBL" id="MPM73647.1"/>
    </source>
</evidence>
<feature type="transmembrane region" description="Helical" evidence="1">
    <location>
        <begin position="16"/>
        <end position="38"/>
    </location>
</feature>
<gene>
    <name evidence="2" type="ORF">SDC9_120629</name>
</gene>
<proteinExistence type="predicted"/>
<accession>A0A645C892</accession>
<keyword evidence="1" id="KW-0472">Membrane</keyword>
<comment type="caution">
    <text evidence="2">The sequence shown here is derived from an EMBL/GenBank/DDBJ whole genome shotgun (WGS) entry which is preliminary data.</text>
</comment>
<feature type="transmembrane region" description="Helical" evidence="1">
    <location>
        <begin position="50"/>
        <end position="71"/>
    </location>
</feature>
<dbReference type="EMBL" id="VSSQ01025491">
    <property type="protein sequence ID" value="MPM73647.1"/>
    <property type="molecule type" value="Genomic_DNA"/>
</dbReference>
<dbReference type="AlphaFoldDB" id="A0A645C892"/>
<organism evidence="2">
    <name type="scientific">bioreactor metagenome</name>
    <dbReference type="NCBI Taxonomy" id="1076179"/>
    <lineage>
        <taxon>unclassified sequences</taxon>
        <taxon>metagenomes</taxon>
        <taxon>ecological metagenomes</taxon>
    </lineage>
</organism>
<name>A0A645C892_9ZZZZ</name>
<protein>
    <submittedName>
        <fullName evidence="2">Uncharacterized protein</fullName>
    </submittedName>
</protein>
<keyword evidence="1" id="KW-1133">Transmembrane helix</keyword>
<evidence type="ECO:0000256" key="1">
    <source>
        <dbReference type="SAM" id="Phobius"/>
    </source>
</evidence>